<dbReference type="PROSITE" id="PS50296">
    <property type="entry name" value="SUI1"/>
    <property type="match status" value="1"/>
</dbReference>
<dbReference type="SUPFAM" id="SSF55159">
    <property type="entry name" value="eIF1-like"/>
    <property type="match status" value="1"/>
</dbReference>
<reference evidence="4 5" key="1">
    <citation type="submission" date="2016-11" db="EMBL/GenBank/DDBJ databases">
        <title>The macronuclear genome of Stentor coeruleus: a giant cell with tiny introns.</title>
        <authorList>
            <person name="Slabodnick M."/>
            <person name="Ruby J.G."/>
            <person name="Reiff S.B."/>
            <person name="Swart E.C."/>
            <person name="Gosai S."/>
            <person name="Prabakaran S."/>
            <person name="Witkowska E."/>
            <person name="Larue G.E."/>
            <person name="Fisher S."/>
            <person name="Freeman R.M."/>
            <person name="Gunawardena J."/>
            <person name="Chu W."/>
            <person name="Stover N.A."/>
            <person name="Gregory B.D."/>
            <person name="Nowacki M."/>
            <person name="Derisi J."/>
            <person name="Roy S.W."/>
            <person name="Marshall W.F."/>
            <person name="Sood P."/>
        </authorList>
    </citation>
    <scope>NUCLEOTIDE SEQUENCE [LARGE SCALE GENOMIC DNA]</scope>
    <source>
        <strain evidence="4">WM001</strain>
    </source>
</reference>
<dbReference type="CDD" id="cd21156">
    <property type="entry name" value="PUA_eIF2d-like"/>
    <property type="match status" value="1"/>
</dbReference>
<keyword evidence="1" id="KW-0175">Coiled coil</keyword>
<dbReference type="Proteomes" id="UP000187209">
    <property type="component" value="Unassembled WGS sequence"/>
</dbReference>
<dbReference type="SUPFAM" id="SSF88697">
    <property type="entry name" value="PUA domain-like"/>
    <property type="match status" value="1"/>
</dbReference>
<dbReference type="Gene3D" id="3.30.780.10">
    <property type="entry name" value="SUI1-like domain"/>
    <property type="match status" value="1"/>
</dbReference>
<name>A0A1R2B7U7_9CILI</name>
<dbReference type="InterPro" id="IPR039757">
    <property type="entry name" value="EIF2D"/>
</dbReference>
<feature type="region of interest" description="Disordered" evidence="2">
    <location>
        <begin position="303"/>
        <end position="338"/>
    </location>
</feature>
<keyword evidence="5" id="KW-1185">Reference proteome</keyword>
<dbReference type="InterPro" id="IPR015947">
    <property type="entry name" value="PUA-like_sf"/>
</dbReference>
<dbReference type="InterPro" id="IPR036877">
    <property type="entry name" value="SUI1_dom_sf"/>
</dbReference>
<comment type="caution">
    <text evidence="4">The sequence shown here is derived from an EMBL/GenBank/DDBJ whole genome shotgun (WGS) entry which is preliminary data.</text>
</comment>
<dbReference type="InterPro" id="IPR057429">
    <property type="entry name" value="WH_eIF2D"/>
</dbReference>
<feature type="coiled-coil region" evidence="1">
    <location>
        <begin position="176"/>
        <end position="206"/>
    </location>
</feature>
<dbReference type="PROSITE" id="PS50890">
    <property type="entry name" value="PUA"/>
    <property type="match status" value="1"/>
</dbReference>
<dbReference type="EMBL" id="MPUH01000869">
    <property type="protein sequence ID" value="OMJ72847.1"/>
    <property type="molecule type" value="Genomic_DNA"/>
</dbReference>
<evidence type="ECO:0000259" key="3">
    <source>
        <dbReference type="PROSITE" id="PS50296"/>
    </source>
</evidence>
<dbReference type="InterPro" id="IPR001950">
    <property type="entry name" value="SUI1"/>
</dbReference>
<dbReference type="PANTHER" id="PTHR12217">
    <property type="entry name" value="EUKARYOTIC TRANSLATION INITIATION FACTOR 2D"/>
    <property type="match status" value="1"/>
</dbReference>
<evidence type="ECO:0000313" key="5">
    <source>
        <dbReference type="Proteomes" id="UP000187209"/>
    </source>
</evidence>
<dbReference type="Pfam" id="PF01253">
    <property type="entry name" value="SUI1"/>
    <property type="match status" value="1"/>
</dbReference>
<dbReference type="OrthoDB" id="305545at2759"/>
<accession>A0A1R2B7U7</accession>
<evidence type="ECO:0000256" key="2">
    <source>
        <dbReference type="SAM" id="MobiDB-lite"/>
    </source>
</evidence>
<protein>
    <recommendedName>
        <fullName evidence="3">SUI1 domain-containing protein</fullName>
    </recommendedName>
</protein>
<dbReference type="AlphaFoldDB" id="A0A1R2B7U7"/>
<proteinExistence type="predicted"/>
<feature type="domain" description="SUI1" evidence="3">
    <location>
        <begin position="587"/>
        <end position="661"/>
    </location>
</feature>
<organism evidence="4 5">
    <name type="scientific">Stentor coeruleus</name>
    <dbReference type="NCBI Taxonomy" id="5963"/>
    <lineage>
        <taxon>Eukaryota</taxon>
        <taxon>Sar</taxon>
        <taxon>Alveolata</taxon>
        <taxon>Ciliophora</taxon>
        <taxon>Postciliodesmatophora</taxon>
        <taxon>Heterotrichea</taxon>
        <taxon>Heterotrichida</taxon>
        <taxon>Stentoridae</taxon>
        <taxon>Stentor</taxon>
    </lineage>
</organism>
<evidence type="ECO:0000313" key="4">
    <source>
        <dbReference type="EMBL" id="OMJ72847.1"/>
    </source>
</evidence>
<sequence>MFKKKLVLGKESLLSSKDKKSLLARMKPAAIFTKTSKLKQCTVSGSKTKIYYEESQNTWTAVYIDTQILFPTIYTLWKYPDLLPTIYIWSAVSSYIINGADLMWPGVAYPDDIVRKIRIGTLVSISVVGNLPIAVGIVSSICTDGIFKGKCVEVLHCYRDELWMMDQVIPNEGFQIDKVKQIKIKEEKNQDEVKEEEKEKEGEKMKDGVGVEENMNEACENKKENYVEDEKDAIGLEDKKEENKDGEGDVKVECEIEVKEENVKIKVEIKNENDTENNKENDKEKEKEEDVKIKVEIKDENDIENNIENNKENDKEKEKEDKKDEDKEEDKVEMKEEKVDEVKEEENVLINEEEKKEKIIPFAGNNDEIIMAVFLTALKVGVIDNELPMEPSNLLGVMNRCRRLLELNFNKSSYKKLGKFLDHAHKLQIISYEKPKGCDHKLITRIFRSHELLTSLNPIVSKPKTQIQETIEEESSYPKVIFTSGFILKNHLLPLFSSFLPNSSRVFLQKNELNSLLSQYINAKNLKTTKDMVFLDDKLQKALKCPEEIKKSELYIKFKDLFEEGYIEEFTSGLLPMNIKVGDIPLIVMNLEKRSGRKTLTRIKGCQRYLVDMDELVKITQKSFAASASLIEKTTKGKVQIELQIQGDQIEKCMKLLTEYFHIPKAYIRVKKNN</sequence>
<dbReference type="Pfam" id="PF26292">
    <property type="entry name" value="PUA_elF2D"/>
    <property type="match status" value="1"/>
</dbReference>
<dbReference type="GO" id="GO:0001731">
    <property type="term" value="P:formation of translation preinitiation complex"/>
    <property type="evidence" value="ECO:0007669"/>
    <property type="project" value="InterPro"/>
</dbReference>
<feature type="region of interest" description="Disordered" evidence="2">
    <location>
        <begin position="222"/>
        <end position="248"/>
    </location>
</feature>
<dbReference type="GO" id="GO:0003743">
    <property type="term" value="F:translation initiation factor activity"/>
    <property type="evidence" value="ECO:0007669"/>
    <property type="project" value="InterPro"/>
</dbReference>
<evidence type="ECO:0000256" key="1">
    <source>
        <dbReference type="SAM" id="Coils"/>
    </source>
</evidence>
<dbReference type="PANTHER" id="PTHR12217:SF4">
    <property type="entry name" value="EUKARYOTIC TRANSLATION INITIATION FACTOR 2D"/>
    <property type="match status" value="1"/>
</dbReference>
<feature type="compositionally biased region" description="Basic and acidic residues" evidence="2">
    <location>
        <begin position="309"/>
        <end position="338"/>
    </location>
</feature>
<gene>
    <name evidence="4" type="ORF">SteCoe_28616</name>
</gene>
<dbReference type="Gene3D" id="3.10.400.20">
    <property type="match status" value="1"/>
</dbReference>
<dbReference type="InterPro" id="IPR048248">
    <property type="entry name" value="PUA_eIF2d-like"/>
</dbReference>
<dbReference type="Pfam" id="PF25304">
    <property type="entry name" value="WHD_eIF2D"/>
    <property type="match status" value="1"/>
</dbReference>